<feature type="transmembrane region" description="Helical" evidence="6">
    <location>
        <begin position="255"/>
        <end position="276"/>
    </location>
</feature>
<sequence length="342" mass="35316">MNEGDSSSSRSFLQVLLAVLGTLTVVLVVPFLQAVLLGGLMAYLVAPVNDRLSRRLGATAGAAATMLATTVVVLAPLLFVLAVAVDQAVALARGAELPDVAALESFLSERFGTSVPGAEMLVEPLGNAVEAGLRGLVGSVGGILGGVSTVLVGAVIFLFAFFVLLRDGDRFVAWIRAVTPLDAATTDELFARTDDLLWAAVVGNVVVAGLQAILTVVGFAVVGFDNVVFWGVATFLLSLLPVIGASIVWIPAVGYLLFVGNVPAAVGLFLYGSFVISGSDNVVRPMAMRRGARLNSGVLVLSIFGGVAVFGFLGIFVGPVVFGLTKTVIELLAEERADPRGS</sequence>
<dbReference type="InterPro" id="IPR002549">
    <property type="entry name" value="AI-2E-like"/>
</dbReference>
<comment type="similarity">
    <text evidence="2">Belongs to the autoinducer-2 exporter (AI-2E) (TC 2.A.86) family.</text>
</comment>
<feature type="transmembrane region" description="Helical" evidence="6">
    <location>
        <begin position="227"/>
        <end position="249"/>
    </location>
</feature>
<evidence type="ECO:0000256" key="3">
    <source>
        <dbReference type="ARBA" id="ARBA00022692"/>
    </source>
</evidence>
<accession>A0ABU2FZW9</accession>
<feature type="transmembrane region" description="Helical" evidence="6">
    <location>
        <begin position="196"/>
        <end position="220"/>
    </location>
</feature>
<keyword evidence="3 6" id="KW-0812">Transmembrane</keyword>
<keyword evidence="5 6" id="KW-0472">Membrane</keyword>
<name>A0ABU2FZW9_9EURY</name>
<keyword evidence="8" id="KW-1185">Reference proteome</keyword>
<evidence type="ECO:0000256" key="2">
    <source>
        <dbReference type="ARBA" id="ARBA00009773"/>
    </source>
</evidence>
<dbReference type="Pfam" id="PF01594">
    <property type="entry name" value="AI-2E_transport"/>
    <property type="match status" value="1"/>
</dbReference>
<evidence type="ECO:0000256" key="4">
    <source>
        <dbReference type="ARBA" id="ARBA00022989"/>
    </source>
</evidence>
<evidence type="ECO:0000256" key="1">
    <source>
        <dbReference type="ARBA" id="ARBA00004141"/>
    </source>
</evidence>
<evidence type="ECO:0000256" key="5">
    <source>
        <dbReference type="ARBA" id="ARBA00023136"/>
    </source>
</evidence>
<comment type="caution">
    <text evidence="7">The sequence shown here is derived from an EMBL/GenBank/DDBJ whole genome shotgun (WGS) entry which is preliminary data.</text>
</comment>
<reference evidence="7 8" key="1">
    <citation type="submission" date="2022-06" db="EMBL/GenBank/DDBJ databases">
        <title>Halogeometricum sp. a new haloarchaeum isolate from saline soil.</title>
        <authorList>
            <person name="Strakova D."/>
            <person name="Galisteo C."/>
            <person name="Sanchez-Porro C."/>
            <person name="Ventosa A."/>
        </authorList>
    </citation>
    <scope>NUCLEOTIDE SEQUENCE [LARGE SCALE GENOMIC DNA]</scope>
    <source>
        <strain evidence="8">S3BR25-2</strain>
    </source>
</reference>
<dbReference type="PANTHER" id="PTHR21716">
    <property type="entry name" value="TRANSMEMBRANE PROTEIN"/>
    <property type="match status" value="1"/>
</dbReference>
<dbReference type="Proteomes" id="UP001254813">
    <property type="component" value="Unassembled WGS sequence"/>
</dbReference>
<feature type="transmembrane region" description="Helical" evidence="6">
    <location>
        <begin position="143"/>
        <end position="165"/>
    </location>
</feature>
<organism evidence="7 8">
    <name type="scientific">Halogeometricum luteum</name>
    <dbReference type="NCBI Taxonomy" id="2950537"/>
    <lineage>
        <taxon>Archaea</taxon>
        <taxon>Methanobacteriati</taxon>
        <taxon>Methanobacteriota</taxon>
        <taxon>Stenosarchaea group</taxon>
        <taxon>Halobacteria</taxon>
        <taxon>Halobacteriales</taxon>
        <taxon>Haloferacaceae</taxon>
        <taxon>Halogeometricum</taxon>
    </lineage>
</organism>
<dbReference type="PANTHER" id="PTHR21716:SF4">
    <property type="entry name" value="TRANSMEMBRANE PROTEIN 245"/>
    <property type="match status" value="1"/>
</dbReference>
<feature type="transmembrane region" description="Helical" evidence="6">
    <location>
        <begin position="297"/>
        <end position="322"/>
    </location>
</feature>
<proteinExistence type="inferred from homology"/>
<dbReference type="RefSeq" id="WP_310927594.1">
    <property type="nucleotide sequence ID" value="NZ_JAMQOQ010000001.1"/>
</dbReference>
<protein>
    <submittedName>
        <fullName evidence="7">AI-2E family transporter</fullName>
    </submittedName>
</protein>
<evidence type="ECO:0000313" key="7">
    <source>
        <dbReference type="EMBL" id="MDS0293781.1"/>
    </source>
</evidence>
<comment type="subcellular location">
    <subcellularLocation>
        <location evidence="1">Membrane</location>
        <topology evidence="1">Multi-pass membrane protein</topology>
    </subcellularLocation>
</comment>
<feature type="transmembrane region" description="Helical" evidence="6">
    <location>
        <begin position="12"/>
        <end position="45"/>
    </location>
</feature>
<gene>
    <name evidence="7" type="ORF">NDI79_06295</name>
</gene>
<keyword evidence="4 6" id="KW-1133">Transmembrane helix</keyword>
<evidence type="ECO:0000256" key="6">
    <source>
        <dbReference type="SAM" id="Phobius"/>
    </source>
</evidence>
<dbReference type="EMBL" id="JAMQOQ010000001">
    <property type="protein sequence ID" value="MDS0293781.1"/>
    <property type="molecule type" value="Genomic_DNA"/>
</dbReference>
<feature type="transmembrane region" description="Helical" evidence="6">
    <location>
        <begin position="57"/>
        <end position="85"/>
    </location>
</feature>
<evidence type="ECO:0000313" key="8">
    <source>
        <dbReference type="Proteomes" id="UP001254813"/>
    </source>
</evidence>